<proteinExistence type="predicted"/>
<feature type="transmembrane region" description="Helical" evidence="1">
    <location>
        <begin position="236"/>
        <end position="254"/>
    </location>
</feature>
<keyword evidence="1" id="KW-0472">Membrane</keyword>
<dbReference type="Proteomes" id="UP000242141">
    <property type="component" value="Unassembled WGS sequence"/>
</dbReference>
<accession>A0A0G7ZLJ4</accession>
<dbReference type="AlphaFoldDB" id="A0A0G7ZLJ4"/>
<sequence length="255" mass="29052">MKKSTIMNMGKTTSTMNYDVLTDQQLLEQLILRKIPFEVGKITREEMLKLLNEDDLKNPNRNTGKTSSTMNYDVLTDQQLLEQLILRKIPFEVGKITREEMLKLLNEDDLKNPNRNIGKTSSTMNYDVLTDQQLLEQLILRKIPFEVGKITREEMLKLLNEDDLKNPNRVQSNFEQYNHQQTFYADEISGAVKAGAILNIIVGCLFSIFIFTLFYTIPCIYLNITLLKGNTKYKTAAGILGLFCSLAGGVLVLVG</sequence>
<feature type="transmembrane region" description="Helical" evidence="1">
    <location>
        <begin position="197"/>
        <end position="224"/>
    </location>
</feature>
<keyword evidence="1" id="KW-0812">Transmembrane</keyword>
<organism evidence="2 3">
    <name type="scientific">Candidatus Hepatoplasma crinochetorum</name>
    <dbReference type="NCBI Taxonomy" id="295596"/>
    <lineage>
        <taxon>Bacteria</taxon>
        <taxon>Bacillati</taxon>
        <taxon>Mycoplasmatota</taxon>
        <taxon>Mollicutes</taxon>
        <taxon>Candidatus Hepatoplasmataceae</taxon>
        <taxon>Candidatus Hepatoplasma</taxon>
    </lineage>
</organism>
<keyword evidence="1" id="KW-1133">Transmembrane helix</keyword>
<reference evidence="3" key="1">
    <citation type="submission" date="2015-05" db="EMBL/GenBank/DDBJ databases">
        <authorList>
            <person name="Collingro A."/>
        </authorList>
    </citation>
    <scope>NUCLEOTIDE SEQUENCE [LARGE SCALE GENOMIC DNA]</scope>
    <source>
        <strain evidence="3">Ps</strain>
    </source>
</reference>
<evidence type="ECO:0000313" key="3">
    <source>
        <dbReference type="Proteomes" id="UP000242141"/>
    </source>
</evidence>
<dbReference type="EMBL" id="CWGI01000001">
    <property type="protein sequence ID" value="CRX37022.1"/>
    <property type="molecule type" value="Genomic_DNA"/>
</dbReference>
<keyword evidence="3" id="KW-1185">Reference proteome</keyword>
<protein>
    <submittedName>
        <fullName evidence="2">Uncharacterized protein</fullName>
    </submittedName>
</protein>
<name>A0A0G7ZLJ4_9MOLU</name>
<gene>
    <name evidence="2" type="ORF">HEPPS_02220</name>
</gene>
<evidence type="ECO:0000313" key="2">
    <source>
        <dbReference type="EMBL" id="CRX37022.1"/>
    </source>
</evidence>
<evidence type="ECO:0000256" key="1">
    <source>
        <dbReference type="SAM" id="Phobius"/>
    </source>
</evidence>